<evidence type="ECO:0000313" key="2">
    <source>
        <dbReference type="EMBL" id="QCT07763.1"/>
    </source>
</evidence>
<gene>
    <name evidence="2" type="ORF">E5Z56_10530</name>
</gene>
<dbReference type="RefSeq" id="WP_138157751.1">
    <property type="nucleotide sequence ID" value="NZ_CP039381.1"/>
</dbReference>
<evidence type="ECO:0000259" key="1">
    <source>
        <dbReference type="Pfam" id="PF21778"/>
    </source>
</evidence>
<organism evidence="2 3">
    <name type="scientific">Ruminococcus bovis</name>
    <dbReference type="NCBI Taxonomy" id="2564099"/>
    <lineage>
        <taxon>Bacteria</taxon>
        <taxon>Bacillati</taxon>
        <taxon>Bacillota</taxon>
        <taxon>Clostridia</taxon>
        <taxon>Eubacteriales</taxon>
        <taxon>Oscillospiraceae</taxon>
        <taxon>Ruminococcus</taxon>
    </lineage>
</organism>
<evidence type="ECO:0000313" key="3">
    <source>
        <dbReference type="Proteomes" id="UP000301475"/>
    </source>
</evidence>
<dbReference type="AlphaFoldDB" id="A0A4V1G5C7"/>
<dbReference type="Pfam" id="PF21778">
    <property type="entry name" value="DUF6873"/>
    <property type="match status" value="1"/>
</dbReference>
<dbReference type="InterPro" id="IPR049238">
    <property type="entry name" value="DUF6873"/>
</dbReference>
<accession>A0A4V1G5C7</accession>
<reference evidence="2 3" key="1">
    <citation type="submission" date="2019-04" db="EMBL/GenBank/DDBJ databases">
        <authorList>
            <person name="Embree M."/>
            <person name="Gaffney J.R."/>
        </authorList>
    </citation>
    <scope>NUCLEOTIDE SEQUENCE [LARGE SCALE GENOMIC DNA]</scope>
    <source>
        <strain evidence="2 3">JE7A12</strain>
    </source>
</reference>
<proteinExistence type="predicted"/>
<feature type="domain" description="DUF6873" evidence="1">
    <location>
        <begin position="20"/>
        <end position="241"/>
    </location>
</feature>
<name>A0A4V1G5C7_9FIRM</name>
<keyword evidence="3" id="KW-1185">Reference proteome</keyword>
<sequence>MSNIKPNLPQDNAKIVVMSTNNKDLVKRVEELGIKVLSSENLSKLLIFEQYHADLQFLYYNKDTVFVLKECTSLKENLKKYFPNVIEINKIIEKDYPNNVMLNCVVLNDKLICNTKTIADEVLQMAIKDNLKIINVNQGYTKCSTCIVNENAIITSDKSIYKFCRNEMDVLLIRQGYIELPGTDYGFIGGSSFKYNRNTLVFTGNIKLHPDYESIKSFAQNHNVELLSLTENTMIDIGSIIPIG</sequence>
<dbReference type="Proteomes" id="UP000301475">
    <property type="component" value="Chromosome"/>
</dbReference>
<protein>
    <recommendedName>
        <fullName evidence="1">DUF6873 domain-containing protein</fullName>
    </recommendedName>
</protein>
<dbReference type="EMBL" id="CP039381">
    <property type="protein sequence ID" value="QCT07763.1"/>
    <property type="molecule type" value="Genomic_DNA"/>
</dbReference>
<dbReference type="OrthoDB" id="1753686at2"/>
<dbReference type="KEGG" id="ruj:E5Z56_10530"/>